<dbReference type="RefSeq" id="WP_367877639.1">
    <property type="nucleotide sequence ID" value="NZ_JBFNXX010000006.1"/>
</dbReference>
<proteinExistence type="inferred from homology"/>
<dbReference type="Pfam" id="PF00582">
    <property type="entry name" value="Usp"/>
    <property type="match status" value="1"/>
</dbReference>
<accession>A0ABV3RMY4</accession>
<dbReference type="PANTHER" id="PTHR46268">
    <property type="entry name" value="STRESS RESPONSE PROTEIN NHAX"/>
    <property type="match status" value="1"/>
</dbReference>
<dbReference type="SUPFAM" id="SSF52402">
    <property type="entry name" value="Adenine nucleotide alpha hydrolases-like"/>
    <property type="match status" value="1"/>
</dbReference>
<dbReference type="Proteomes" id="UP001556098">
    <property type="component" value="Unassembled WGS sequence"/>
</dbReference>
<evidence type="ECO:0000259" key="2">
    <source>
        <dbReference type="Pfam" id="PF00582"/>
    </source>
</evidence>
<comment type="similarity">
    <text evidence="1">Belongs to the universal stress protein A family.</text>
</comment>
<feature type="domain" description="UspA" evidence="2">
    <location>
        <begin position="3"/>
        <end position="138"/>
    </location>
</feature>
<dbReference type="InterPro" id="IPR014729">
    <property type="entry name" value="Rossmann-like_a/b/a_fold"/>
</dbReference>
<reference evidence="3 4" key="1">
    <citation type="submission" date="2024-07" db="EMBL/GenBank/DDBJ databases">
        <title>Marimonas sp.nov., isolated from tidal-flat sediment.</title>
        <authorList>
            <person name="Jayan J.N."/>
            <person name="Lee S.S."/>
        </authorList>
    </citation>
    <scope>NUCLEOTIDE SEQUENCE [LARGE SCALE GENOMIC DNA]</scope>
    <source>
        <strain evidence="3 4">MJW-29</strain>
    </source>
</reference>
<evidence type="ECO:0000256" key="1">
    <source>
        <dbReference type="ARBA" id="ARBA00008791"/>
    </source>
</evidence>
<dbReference type="Gene3D" id="3.40.50.620">
    <property type="entry name" value="HUPs"/>
    <property type="match status" value="1"/>
</dbReference>
<keyword evidence="4" id="KW-1185">Reference proteome</keyword>
<comment type="caution">
    <text evidence="3">The sequence shown here is derived from an EMBL/GenBank/DDBJ whole genome shotgun (WGS) entry which is preliminary data.</text>
</comment>
<dbReference type="CDD" id="cd00293">
    <property type="entry name" value="USP-like"/>
    <property type="match status" value="1"/>
</dbReference>
<dbReference type="PANTHER" id="PTHR46268:SF6">
    <property type="entry name" value="UNIVERSAL STRESS PROTEIN UP12"/>
    <property type="match status" value="1"/>
</dbReference>
<gene>
    <name evidence="3" type="ORF">AB2B41_10000</name>
</gene>
<dbReference type="InterPro" id="IPR006016">
    <property type="entry name" value="UspA"/>
</dbReference>
<name>A0ABV3RMY4_9RHOB</name>
<evidence type="ECO:0000313" key="4">
    <source>
        <dbReference type="Proteomes" id="UP001556098"/>
    </source>
</evidence>
<organism evidence="3 4">
    <name type="scientific">Sulfitobacter sediminis</name>
    <dbReference type="NCBI Taxonomy" id="3234186"/>
    <lineage>
        <taxon>Bacteria</taxon>
        <taxon>Pseudomonadati</taxon>
        <taxon>Pseudomonadota</taxon>
        <taxon>Alphaproteobacteria</taxon>
        <taxon>Rhodobacterales</taxon>
        <taxon>Roseobacteraceae</taxon>
        <taxon>Sulfitobacter</taxon>
    </lineage>
</organism>
<evidence type="ECO:0000313" key="3">
    <source>
        <dbReference type="EMBL" id="MEW9919938.1"/>
    </source>
</evidence>
<dbReference type="EMBL" id="JBFNXX010000006">
    <property type="protein sequence ID" value="MEW9919938.1"/>
    <property type="molecule type" value="Genomic_DNA"/>
</dbReference>
<protein>
    <submittedName>
        <fullName evidence="3">Universal stress protein</fullName>
    </submittedName>
</protein>
<sequence length="138" mass="14769">MQNRILVPVDLENVDKLKKALDVSAKIASDSGATLVYAGVVDAVPTTTARTEGERAADRLRAFSEEQARAHGIKTTEHVALRGDLHLNVGPDVIKAAEEAKCDLIVMASHLPGLKEHFISSNAGYVAAHAPMSVYVVR</sequence>